<dbReference type="RefSeq" id="WP_345642837.1">
    <property type="nucleotide sequence ID" value="NZ_BAABEP010000006.1"/>
</dbReference>
<sequence length="153" mass="16020">MALDITGLTDAVVSHAMACGRFETVNGHEPMAPPASGGLTAGVWVDQVRPVRSSGLASVSAGVTFLVRVYTSAMSEPLDAIDPALIEAVDDLCTAYAGDFTLGGLVRNVDLFGQANGTGLDVRAGFLRENGVTLRVMTITLPLIVNDLWEEEA</sequence>
<keyword evidence="2" id="KW-1185">Reference proteome</keyword>
<name>A0ABP7EGL9_9ACTN</name>
<dbReference type="Proteomes" id="UP001499884">
    <property type="component" value="Unassembled WGS sequence"/>
</dbReference>
<proteinExistence type="predicted"/>
<dbReference type="EMBL" id="BAABEP010000006">
    <property type="protein sequence ID" value="GAA3718274.1"/>
    <property type="molecule type" value="Genomic_DNA"/>
</dbReference>
<protein>
    <recommendedName>
        <fullName evidence="3">Lipoprotein</fullName>
    </recommendedName>
</protein>
<organism evidence="1 2">
    <name type="scientific">Streptomyces tremellae</name>
    <dbReference type="NCBI Taxonomy" id="1124239"/>
    <lineage>
        <taxon>Bacteria</taxon>
        <taxon>Bacillati</taxon>
        <taxon>Actinomycetota</taxon>
        <taxon>Actinomycetes</taxon>
        <taxon>Kitasatosporales</taxon>
        <taxon>Streptomycetaceae</taxon>
        <taxon>Streptomyces</taxon>
    </lineage>
</organism>
<gene>
    <name evidence="1" type="ORF">GCM10023082_14780</name>
</gene>
<accession>A0ABP7EGL9</accession>
<comment type="caution">
    <text evidence="1">The sequence shown here is derived from an EMBL/GenBank/DDBJ whole genome shotgun (WGS) entry which is preliminary data.</text>
</comment>
<evidence type="ECO:0000313" key="1">
    <source>
        <dbReference type="EMBL" id="GAA3718274.1"/>
    </source>
</evidence>
<reference evidence="2" key="1">
    <citation type="journal article" date="2019" name="Int. J. Syst. Evol. Microbiol.">
        <title>The Global Catalogue of Microorganisms (GCM) 10K type strain sequencing project: providing services to taxonomists for standard genome sequencing and annotation.</title>
        <authorList>
            <consortium name="The Broad Institute Genomics Platform"/>
            <consortium name="The Broad Institute Genome Sequencing Center for Infectious Disease"/>
            <person name="Wu L."/>
            <person name="Ma J."/>
        </authorList>
    </citation>
    <scope>NUCLEOTIDE SEQUENCE [LARGE SCALE GENOMIC DNA]</scope>
    <source>
        <strain evidence="2">JCM 30846</strain>
    </source>
</reference>
<evidence type="ECO:0000313" key="2">
    <source>
        <dbReference type="Proteomes" id="UP001499884"/>
    </source>
</evidence>
<evidence type="ECO:0008006" key="3">
    <source>
        <dbReference type="Google" id="ProtNLM"/>
    </source>
</evidence>